<feature type="transmembrane region" description="Helical" evidence="2">
    <location>
        <begin position="152"/>
        <end position="170"/>
    </location>
</feature>
<feature type="compositionally biased region" description="Basic and acidic residues" evidence="1">
    <location>
        <begin position="334"/>
        <end position="347"/>
    </location>
</feature>
<comment type="caution">
    <text evidence="4">The sequence shown here is derived from an EMBL/GenBank/DDBJ whole genome shotgun (WGS) entry which is preliminary data.</text>
</comment>
<feature type="transmembrane region" description="Helical" evidence="2">
    <location>
        <begin position="12"/>
        <end position="31"/>
    </location>
</feature>
<name>A0A8H4L652_9HYPO</name>
<feature type="transmembrane region" description="Helical" evidence="2">
    <location>
        <begin position="76"/>
        <end position="99"/>
    </location>
</feature>
<dbReference type="Proteomes" id="UP000554235">
    <property type="component" value="Unassembled WGS sequence"/>
</dbReference>
<sequence length="364" mass="40883">MVDIDTKNGVVGVVIAVFISIAYYNVLELNVYIFGTFNKRGGLYFWSFLIATWGIAFNGTGYLIKHLELSSEANLYATLILIGWCTMITGQSVVLYSRLHIVMHNQRRLRAVLIMIIVNALWLHLPVIVLVYGANSSNPKSFLTPYSVFEKIQLSVFFLQEIVISGLYVWETTKRLKLESSMGNNKTRHVLNHLIYVNVLVILLDISILGLEFANLYDIQTAWKPLVYSIKLKLEFSILNRLVELTRASRNGSSYTRSQGAAHTDNVALETFNGERGRHFMGANGEVTAEYEVRVGKGAHNPEAHQESIMMKTTEITVHSHRRASDSDQNSGIMDDHRLGDGREKGRGSASSTSSEVQFARFGN</sequence>
<proteinExistence type="predicted"/>
<dbReference type="PANTHER" id="PTHR37013">
    <property type="entry name" value="INTEGRAL MEMBRANE PROTEIN (AFU_ORTHOLOGUE AFUA_1G05950)-RELATED"/>
    <property type="match status" value="1"/>
</dbReference>
<keyword evidence="2" id="KW-0472">Membrane</keyword>
<feature type="transmembrane region" description="Helical" evidence="2">
    <location>
        <begin position="43"/>
        <end position="64"/>
    </location>
</feature>
<organism evidence="4 5">
    <name type="scientific">Fusarium albosuccineum</name>
    <dbReference type="NCBI Taxonomy" id="1237068"/>
    <lineage>
        <taxon>Eukaryota</taxon>
        <taxon>Fungi</taxon>
        <taxon>Dikarya</taxon>
        <taxon>Ascomycota</taxon>
        <taxon>Pezizomycotina</taxon>
        <taxon>Sordariomycetes</taxon>
        <taxon>Hypocreomycetidae</taxon>
        <taxon>Hypocreales</taxon>
        <taxon>Nectriaceae</taxon>
        <taxon>Fusarium</taxon>
        <taxon>Fusarium decemcellulare species complex</taxon>
    </lineage>
</organism>
<dbReference type="InterPro" id="IPR056120">
    <property type="entry name" value="DUF7703"/>
</dbReference>
<gene>
    <name evidence="4" type="ORF">FALBO_11319</name>
</gene>
<dbReference type="EMBL" id="JAADYS010001636">
    <property type="protein sequence ID" value="KAF4461874.1"/>
    <property type="molecule type" value="Genomic_DNA"/>
</dbReference>
<evidence type="ECO:0000256" key="2">
    <source>
        <dbReference type="SAM" id="Phobius"/>
    </source>
</evidence>
<protein>
    <submittedName>
        <fullName evidence="4">Integral membrane</fullName>
    </submittedName>
</protein>
<dbReference type="OrthoDB" id="405906at2759"/>
<evidence type="ECO:0000256" key="1">
    <source>
        <dbReference type="SAM" id="MobiDB-lite"/>
    </source>
</evidence>
<feature type="region of interest" description="Disordered" evidence="1">
    <location>
        <begin position="318"/>
        <end position="364"/>
    </location>
</feature>
<feature type="transmembrane region" description="Helical" evidence="2">
    <location>
        <begin position="190"/>
        <end position="211"/>
    </location>
</feature>
<keyword evidence="5" id="KW-1185">Reference proteome</keyword>
<dbReference type="PANTHER" id="PTHR37013:SF3">
    <property type="entry name" value="INTEGRAL MEMBRANE PROTEIN (AFU_ORTHOLOGUE AFUA_1G05950)"/>
    <property type="match status" value="1"/>
</dbReference>
<evidence type="ECO:0000313" key="5">
    <source>
        <dbReference type="Proteomes" id="UP000554235"/>
    </source>
</evidence>
<evidence type="ECO:0000259" key="3">
    <source>
        <dbReference type="Pfam" id="PF24802"/>
    </source>
</evidence>
<dbReference type="Pfam" id="PF24802">
    <property type="entry name" value="DUF7703"/>
    <property type="match status" value="1"/>
</dbReference>
<evidence type="ECO:0000313" key="4">
    <source>
        <dbReference type="EMBL" id="KAF4461874.1"/>
    </source>
</evidence>
<feature type="domain" description="DUF7703" evidence="3">
    <location>
        <begin position="12"/>
        <end position="249"/>
    </location>
</feature>
<keyword evidence="2" id="KW-0812">Transmembrane</keyword>
<dbReference type="AlphaFoldDB" id="A0A8H4L652"/>
<accession>A0A8H4L652</accession>
<reference evidence="4 5" key="1">
    <citation type="submission" date="2020-01" db="EMBL/GenBank/DDBJ databases">
        <title>Identification and distribution of gene clusters putatively required for synthesis of sphingolipid metabolism inhibitors in phylogenetically diverse species of the filamentous fungus Fusarium.</title>
        <authorList>
            <person name="Kim H.-S."/>
            <person name="Busman M."/>
            <person name="Brown D.W."/>
            <person name="Divon H."/>
            <person name="Uhlig S."/>
            <person name="Proctor R.H."/>
        </authorList>
    </citation>
    <scope>NUCLEOTIDE SEQUENCE [LARGE SCALE GENOMIC DNA]</scope>
    <source>
        <strain evidence="4 5">NRRL 20459</strain>
    </source>
</reference>
<keyword evidence="2" id="KW-1133">Transmembrane helix</keyword>
<feature type="transmembrane region" description="Helical" evidence="2">
    <location>
        <begin position="111"/>
        <end position="132"/>
    </location>
</feature>